<comment type="caution">
    <text evidence="1">The sequence shown here is derived from an EMBL/GenBank/DDBJ whole genome shotgun (WGS) entry which is preliminary data.</text>
</comment>
<sequence>MPETPTAPAWGVTVTDVVALASQADVHPDATGETIPVEDDVFGGAQAQINKRIKTSVVEKWILDAGNAVSIALMRRHRLGVDVLTEFESALPTVVKTHAAAILVDAAYPQRAGVQDNASYGNVLWQRYRVMLEDLKEALDDLIANPPTTEDPTPRLGPAGGFPPPIFRDEWVRENTPEDFDGVAPGAEVPDYLRRGW</sequence>
<evidence type="ECO:0000313" key="1">
    <source>
        <dbReference type="EMBL" id="MDR5711407.1"/>
    </source>
</evidence>
<dbReference type="EMBL" id="JAVKGT010000008">
    <property type="protein sequence ID" value="MDR5711407.1"/>
    <property type="molecule type" value="Genomic_DNA"/>
</dbReference>
<evidence type="ECO:0000313" key="2">
    <source>
        <dbReference type="Proteomes" id="UP001260872"/>
    </source>
</evidence>
<dbReference type="Proteomes" id="UP001260872">
    <property type="component" value="Unassembled WGS sequence"/>
</dbReference>
<proteinExistence type="predicted"/>
<reference evidence="2" key="1">
    <citation type="submission" date="2023-07" db="EMBL/GenBank/DDBJ databases">
        <title>Description of three actinobacteria isolated from air of manufacturing shop in a pharmaceutical factory.</title>
        <authorList>
            <person name="Zhang D.-F."/>
        </authorList>
    </citation>
    <scope>NUCLEOTIDE SEQUENCE [LARGE SCALE GENOMIC DNA]</scope>
    <source>
        <strain evidence="2">CCTCC AB 207010</strain>
    </source>
</reference>
<protein>
    <submittedName>
        <fullName evidence="1">Uncharacterized protein</fullName>
    </submittedName>
</protein>
<accession>A0ABU1FSV5</accession>
<gene>
    <name evidence="1" type="ORF">RH857_04565</name>
</gene>
<keyword evidence="2" id="KW-1185">Reference proteome</keyword>
<name>A0ABU1FSV5_9MICC</name>
<dbReference type="RefSeq" id="WP_310536789.1">
    <property type="nucleotide sequence ID" value="NZ_BAAAOC010000022.1"/>
</dbReference>
<organism evidence="1 2">
    <name type="scientific">Nesterenkonia flava</name>
    <dbReference type="NCBI Taxonomy" id="469799"/>
    <lineage>
        <taxon>Bacteria</taxon>
        <taxon>Bacillati</taxon>
        <taxon>Actinomycetota</taxon>
        <taxon>Actinomycetes</taxon>
        <taxon>Micrococcales</taxon>
        <taxon>Micrococcaceae</taxon>
        <taxon>Nesterenkonia</taxon>
    </lineage>
</organism>